<protein>
    <submittedName>
        <fullName evidence="1">DUF3422 domain-containing protein</fullName>
    </submittedName>
</protein>
<reference evidence="1" key="1">
    <citation type="submission" date="2021-04" db="EMBL/GenBank/DDBJ databases">
        <title>A collection of bacterial strains from the Burkholderia cepacia Research Laboratory and Repository.</title>
        <authorList>
            <person name="Lipuma J."/>
            <person name="Spilker T."/>
        </authorList>
    </citation>
    <scope>NUCLEOTIDE SEQUENCE</scope>
    <source>
        <strain evidence="1">AU36012</strain>
    </source>
</reference>
<dbReference type="RefSeq" id="WP_105785692.1">
    <property type="nucleotide sequence ID" value="NZ_CADERF010000015.1"/>
</dbReference>
<dbReference type="EMBL" id="JAGSVG010000005">
    <property type="protein sequence ID" value="MBR8128913.1"/>
    <property type="molecule type" value="Genomic_DNA"/>
</dbReference>
<dbReference type="AlphaFoldDB" id="A0AA41E5P7"/>
<gene>
    <name evidence="1" type="ORF">KDW93_07975</name>
</gene>
<dbReference type="InterPro" id="IPR021830">
    <property type="entry name" value="DUF3422"/>
</dbReference>
<sequence>MMDHPLRAALAAELHARPFLRLAEAVSLTHYAIYTDGQPDIHETLLHALCRDTGIAVPQDGATHYAVQSPCGWHLKWERHTEFSTFTFVAPRRDTGYFDDLAIEGITAAWFARLAGIRFVAVRMELLSGDAARLVCGDLRRWIDGPALVGSNVLGGGKVFCDWHVRDDGFMRFLVIDEDFREEQGGRLLQRLYEIETYRMMALLALPVARRMSRELDEIHAALHALMQRMDASGADGDDAALLVKLTHLAVRVESLSGSGGRFSASRAYEKLVLARIQELREERIEGMPTIAEFMERRFAPAMETCRSVWARHEQIAARIARAVDLLRTRVNLAQEKDVTRLLAGMERTARNQLHLQHAVEGLSVAAISYYVLSLATAAFKALHVMNLPVDPELAEGLLIAPVVFAVIHITRRTRAQLARSEAAHDGASVPTVHAAALKQAN</sequence>
<comment type="caution">
    <text evidence="1">The sequence shown here is derived from an EMBL/GenBank/DDBJ whole genome shotgun (WGS) entry which is preliminary data.</text>
</comment>
<organism evidence="1 2">
    <name type="scientific">Burkholderia ambifaria</name>
    <dbReference type="NCBI Taxonomy" id="152480"/>
    <lineage>
        <taxon>Bacteria</taxon>
        <taxon>Pseudomonadati</taxon>
        <taxon>Pseudomonadota</taxon>
        <taxon>Betaproteobacteria</taxon>
        <taxon>Burkholderiales</taxon>
        <taxon>Burkholderiaceae</taxon>
        <taxon>Burkholderia</taxon>
        <taxon>Burkholderia cepacia complex</taxon>
    </lineage>
</organism>
<dbReference type="Proteomes" id="UP000682266">
    <property type="component" value="Unassembled WGS sequence"/>
</dbReference>
<evidence type="ECO:0000313" key="2">
    <source>
        <dbReference type="Proteomes" id="UP000682266"/>
    </source>
</evidence>
<name>A0AA41E5P7_9BURK</name>
<dbReference type="Pfam" id="PF11902">
    <property type="entry name" value="DUF3422"/>
    <property type="match status" value="1"/>
</dbReference>
<accession>A0AA41E5P7</accession>
<proteinExistence type="predicted"/>
<evidence type="ECO:0000313" key="1">
    <source>
        <dbReference type="EMBL" id="MBR8128913.1"/>
    </source>
</evidence>